<proteinExistence type="predicted"/>
<evidence type="ECO:0000313" key="1">
    <source>
        <dbReference type="EMBL" id="SIS90570.1"/>
    </source>
</evidence>
<organism evidence="1 2">
    <name type="scientific">Phaeovulum vinaykumarii</name>
    <dbReference type="NCBI Taxonomy" id="407234"/>
    <lineage>
        <taxon>Bacteria</taxon>
        <taxon>Pseudomonadati</taxon>
        <taxon>Pseudomonadota</taxon>
        <taxon>Alphaproteobacteria</taxon>
        <taxon>Rhodobacterales</taxon>
        <taxon>Paracoccaceae</taxon>
        <taxon>Phaeovulum</taxon>
    </lineage>
</organism>
<dbReference type="AlphaFoldDB" id="A0A1N7MWW0"/>
<protein>
    <submittedName>
        <fullName evidence="1">Uncharacterized protein</fullName>
    </submittedName>
</protein>
<sequence>MSMTPILHPSGAHAFGRLLEMRAPGIILPAGEIRLFHGRHTGPNRGFGAEHIWAEHQREMVSAGFPDFGSVAGYVATIVREGTPVFFGDHNWRTLRAMAVRSRTGTAIVEHRTPRGEDAHWSVITAYSGTKTHGTRVGTVR</sequence>
<accession>A0A1N7MWW0</accession>
<dbReference type="OrthoDB" id="7863006at2"/>
<dbReference type="EMBL" id="FTOM01000011">
    <property type="protein sequence ID" value="SIS90570.1"/>
    <property type="molecule type" value="Genomic_DNA"/>
</dbReference>
<name>A0A1N7MWW0_9RHOB</name>
<dbReference type="Proteomes" id="UP000186098">
    <property type="component" value="Unassembled WGS sequence"/>
</dbReference>
<gene>
    <name evidence="1" type="ORF">SAMN05421795_11110</name>
</gene>
<evidence type="ECO:0000313" key="2">
    <source>
        <dbReference type="Proteomes" id="UP000186098"/>
    </source>
</evidence>
<keyword evidence="2" id="KW-1185">Reference proteome</keyword>
<reference evidence="2" key="1">
    <citation type="submission" date="2017-01" db="EMBL/GenBank/DDBJ databases">
        <authorList>
            <person name="Varghese N."/>
            <person name="Submissions S."/>
        </authorList>
    </citation>
    <scope>NUCLEOTIDE SEQUENCE [LARGE SCALE GENOMIC DNA]</scope>
    <source>
        <strain evidence="2">DSM 18714</strain>
    </source>
</reference>